<evidence type="ECO:0000313" key="1">
    <source>
        <dbReference type="EMBL" id="THA08174.1"/>
    </source>
</evidence>
<comment type="caution">
    <text evidence="2">The sequence shown here is derived from an EMBL/GenBank/DDBJ whole genome shotgun (WGS) entry which is preliminary data.</text>
</comment>
<dbReference type="EMBL" id="QXNI01000049">
    <property type="protein sequence ID" value="THA08174.1"/>
    <property type="molecule type" value="Genomic_DNA"/>
</dbReference>
<dbReference type="RefSeq" id="WP_135968527.1">
    <property type="nucleotide sequence ID" value="NZ_CAJUGY010000012.1"/>
</dbReference>
<evidence type="ECO:0000313" key="3">
    <source>
        <dbReference type="Proteomes" id="UP000306758"/>
    </source>
</evidence>
<dbReference type="Proteomes" id="UP000306758">
    <property type="component" value="Unassembled WGS sequence"/>
</dbReference>
<name>A0A4S2P634_9PAST</name>
<gene>
    <name evidence="2" type="ORF">D3M76_01935</name>
    <name evidence="1" type="ORF">D3M78_08145</name>
</gene>
<proteinExistence type="predicted"/>
<organism evidence="2 4">
    <name type="scientific">Rodentibacter pneumotropicus</name>
    <dbReference type="NCBI Taxonomy" id="758"/>
    <lineage>
        <taxon>Bacteria</taxon>
        <taxon>Pseudomonadati</taxon>
        <taxon>Pseudomonadota</taxon>
        <taxon>Gammaproteobacteria</taxon>
        <taxon>Pasteurellales</taxon>
        <taxon>Pasteurellaceae</taxon>
        <taxon>Rodentibacter</taxon>
    </lineage>
</organism>
<dbReference type="Proteomes" id="UP000310576">
    <property type="component" value="Unassembled WGS sequence"/>
</dbReference>
<dbReference type="AlphaFoldDB" id="A0A4S2P634"/>
<evidence type="ECO:0000313" key="4">
    <source>
        <dbReference type="Proteomes" id="UP000310576"/>
    </source>
</evidence>
<protein>
    <submittedName>
        <fullName evidence="2">Uncharacterized protein</fullName>
    </submittedName>
</protein>
<dbReference type="EMBL" id="QXNG01000016">
    <property type="protein sequence ID" value="THA17261.1"/>
    <property type="molecule type" value="Genomic_DNA"/>
</dbReference>
<sequence>MCEIAFKEKSLKWLEKSMSDHDLMVADCLFKVIEKHGLEGAKAEIDFERAKRNLLKAYERKSALYTDDNTHKCVGDFACYFQQKEYKWAEQVKKTFSEQDIRMLDYALTYVKKAGIAQFEEELLSIKQVFQTNNVHHSPKKRTEWLESLFRLREEARLAEGRLLQHQANLLMIQDNLATLLKSLAFLDPTHELPEGVEGEINQTRKRLEDLTKQILS</sequence>
<evidence type="ECO:0000313" key="2">
    <source>
        <dbReference type="EMBL" id="THA17261.1"/>
    </source>
</evidence>
<reference evidence="3 4" key="1">
    <citation type="journal article" date="2019" name="Vet. Microbiol.">
        <title>Development of multi locus sequence typing (MLST) of Rodentibacter pneumotropicus.</title>
        <authorList>
            <person name="Adhikary S."/>
            <person name="Bisgaard M."/>
            <person name="Boot R."/>
            <person name="Benga L."/>
            <person name="Nicklas W."/>
            <person name="Christensen H."/>
        </authorList>
    </citation>
    <scope>NUCLEOTIDE SEQUENCE [LARGE SCALE GENOMIC DNA]</scope>
    <source>
        <strain evidence="2 4">1596_07</strain>
        <strain evidence="1 3">Ac84</strain>
    </source>
</reference>
<accession>A0A4S2P634</accession>